<reference evidence="2 3" key="1">
    <citation type="submission" date="2016-10" db="EMBL/GenBank/DDBJ databases">
        <authorList>
            <person name="de Groot N.N."/>
        </authorList>
    </citation>
    <scope>NUCLEOTIDE SEQUENCE [LARGE SCALE GENOMIC DNA]</scope>
    <source>
        <strain evidence="2 3">CBS 141442</strain>
    </source>
</reference>
<evidence type="ECO:0000313" key="2">
    <source>
        <dbReference type="EMBL" id="SGZ47549.1"/>
    </source>
</evidence>
<dbReference type="Pfam" id="PF01722">
    <property type="entry name" value="BolA"/>
    <property type="match status" value="1"/>
</dbReference>
<protein>
    <submittedName>
        <fullName evidence="2">CIC11C00000000209</fullName>
    </submittedName>
</protein>
<dbReference type="InterPro" id="IPR002634">
    <property type="entry name" value="BolA"/>
</dbReference>
<dbReference type="Gene3D" id="3.30.300.90">
    <property type="entry name" value="BolA-like"/>
    <property type="match status" value="1"/>
</dbReference>
<name>A0A1L0B934_9ASCO</name>
<comment type="similarity">
    <text evidence="1">Belongs to the BolA/IbaG family.</text>
</comment>
<dbReference type="Proteomes" id="UP000182334">
    <property type="component" value="Chromosome I"/>
</dbReference>
<dbReference type="EMBL" id="LT635756">
    <property type="protein sequence ID" value="SGZ47549.1"/>
    <property type="molecule type" value="Genomic_DNA"/>
</dbReference>
<dbReference type="PANTHER" id="PTHR46230">
    <property type="match status" value="1"/>
</dbReference>
<dbReference type="OrthoDB" id="411584at2759"/>
<keyword evidence="3" id="KW-1185">Reference proteome</keyword>
<evidence type="ECO:0000256" key="1">
    <source>
        <dbReference type="RuleBase" id="RU003860"/>
    </source>
</evidence>
<organism evidence="2 3">
    <name type="scientific">Sungouiella intermedia</name>
    <dbReference type="NCBI Taxonomy" id="45354"/>
    <lineage>
        <taxon>Eukaryota</taxon>
        <taxon>Fungi</taxon>
        <taxon>Dikarya</taxon>
        <taxon>Ascomycota</taxon>
        <taxon>Saccharomycotina</taxon>
        <taxon>Pichiomycetes</taxon>
        <taxon>Metschnikowiaceae</taxon>
        <taxon>Sungouiella</taxon>
    </lineage>
</organism>
<accession>A0A1L0B934</accession>
<proteinExistence type="inferred from homology"/>
<gene>
    <name evidence="2" type="ORF">SAMEA4029010_CIC11G00000000209</name>
</gene>
<dbReference type="PANTHER" id="PTHR46230:SF7">
    <property type="entry name" value="BOLA-LIKE PROTEIN 1"/>
    <property type="match status" value="1"/>
</dbReference>
<evidence type="ECO:0000313" key="3">
    <source>
        <dbReference type="Proteomes" id="UP000182334"/>
    </source>
</evidence>
<dbReference type="AlphaFoldDB" id="A0A1L0B934"/>
<dbReference type="GO" id="GO:0005759">
    <property type="term" value="C:mitochondrial matrix"/>
    <property type="evidence" value="ECO:0007669"/>
    <property type="project" value="TreeGrafter"/>
</dbReference>
<sequence>MLRNFGKLSTILPLRNMSSPVILRSSESIGPIEELIIAKITSALNPTYLKIANDSHKHSHHKPMQTASNIRESHFRIEVVSDNFEGKNMPSRHRVVYQLLNDEFENKGLHALQMKTRTTKEAEKLKKY</sequence>
<dbReference type="GO" id="GO:0044572">
    <property type="term" value="P:[4Fe-4S] cluster assembly"/>
    <property type="evidence" value="ECO:0007669"/>
    <property type="project" value="TreeGrafter"/>
</dbReference>
<dbReference type="STRING" id="45354.A0A1L0B934"/>
<dbReference type="SUPFAM" id="SSF82657">
    <property type="entry name" value="BolA-like"/>
    <property type="match status" value="1"/>
</dbReference>
<dbReference type="InterPro" id="IPR036065">
    <property type="entry name" value="BolA-like_sf"/>
</dbReference>